<sequence length="86" mass="10024">MTTWWIERDNAAWEAWFASAGMQPYVVRYEELCGDMAGVTRDIVAFLQIEMPTGRAVVARHRCQADELNERWIARYQREAAHPRPA</sequence>
<protein>
    <recommendedName>
        <fullName evidence="1">Sulphotransferase Stf0 domain-containing protein</fullName>
    </recommendedName>
</protein>
<evidence type="ECO:0000259" key="1">
    <source>
        <dbReference type="Pfam" id="PF09037"/>
    </source>
</evidence>
<dbReference type="Gene3D" id="3.40.50.300">
    <property type="entry name" value="P-loop containing nucleotide triphosphate hydrolases"/>
    <property type="match status" value="1"/>
</dbReference>
<comment type="caution">
    <text evidence="2">The sequence shown here is derived from an EMBL/GenBank/DDBJ whole genome shotgun (WGS) entry which is preliminary data.</text>
</comment>
<dbReference type="SUPFAM" id="SSF52540">
    <property type="entry name" value="P-loop containing nucleoside triphosphate hydrolases"/>
    <property type="match status" value="1"/>
</dbReference>
<dbReference type="InterPro" id="IPR024628">
    <property type="entry name" value="Sulfotransferase_Stf0_dom"/>
</dbReference>
<dbReference type="EMBL" id="POUA01000009">
    <property type="protein sequence ID" value="PZG55992.1"/>
    <property type="molecule type" value="Genomic_DNA"/>
</dbReference>
<organism evidence="2 3">
    <name type="scientific">Spongiactinospora gelatinilytica</name>
    <dbReference type="NCBI Taxonomy" id="2666298"/>
    <lineage>
        <taxon>Bacteria</taxon>
        <taxon>Bacillati</taxon>
        <taxon>Actinomycetota</taxon>
        <taxon>Actinomycetes</taxon>
        <taxon>Streptosporangiales</taxon>
        <taxon>Streptosporangiaceae</taxon>
        <taxon>Spongiactinospora</taxon>
    </lineage>
</organism>
<dbReference type="AlphaFoldDB" id="A0A2W2H680"/>
<feature type="domain" description="Sulphotransferase Stf0" evidence="1">
    <location>
        <begin position="6"/>
        <end position="79"/>
    </location>
</feature>
<accession>A0A2W2H680</accession>
<dbReference type="InterPro" id="IPR027417">
    <property type="entry name" value="P-loop_NTPase"/>
</dbReference>
<reference evidence="2 3" key="1">
    <citation type="submission" date="2018-01" db="EMBL/GenBank/DDBJ databases">
        <title>Draft genome sequence of Sphaerisporangium sp. 7K107.</title>
        <authorList>
            <person name="Sahin N."/>
            <person name="Saygin H."/>
            <person name="Ay H."/>
        </authorList>
    </citation>
    <scope>NUCLEOTIDE SEQUENCE [LARGE SCALE GENOMIC DNA]</scope>
    <source>
        <strain evidence="2 3">7K107</strain>
    </source>
</reference>
<gene>
    <name evidence="2" type="ORF">C1I98_02090</name>
</gene>
<name>A0A2W2H680_9ACTN</name>
<evidence type="ECO:0000313" key="2">
    <source>
        <dbReference type="EMBL" id="PZG55992.1"/>
    </source>
</evidence>
<keyword evidence="3" id="KW-1185">Reference proteome</keyword>
<dbReference type="Pfam" id="PF09037">
    <property type="entry name" value="Sulphotransf"/>
    <property type="match status" value="1"/>
</dbReference>
<dbReference type="Proteomes" id="UP000248544">
    <property type="component" value="Unassembled WGS sequence"/>
</dbReference>
<evidence type="ECO:0000313" key="3">
    <source>
        <dbReference type="Proteomes" id="UP000248544"/>
    </source>
</evidence>
<proteinExistence type="predicted"/>